<dbReference type="Gene3D" id="3.30.565.10">
    <property type="entry name" value="Histidine kinase-like ATPase, C-terminal domain"/>
    <property type="match status" value="1"/>
</dbReference>
<reference evidence="2" key="1">
    <citation type="submission" date="2019-08" db="EMBL/GenBank/DDBJ databases">
        <authorList>
            <person name="Kucharzyk K."/>
            <person name="Murdoch R.W."/>
            <person name="Higgins S."/>
            <person name="Loffler F."/>
        </authorList>
    </citation>
    <scope>NUCLEOTIDE SEQUENCE</scope>
</reference>
<dbReference type="InterPro" id="IPR050640">
    <property type="entry name" value="Bact_2-comp_sensor_kinase"/>
</dbReference>
<dbReference type="AlphaFoldDB" id="A0A645B8T1"/>
<protein>
    <recommendedName>
        <fullName evidence="1">Histidine kinase/HSP90-like ATPase domain-containing protein</fullName>
    </recommendedName>
</protein>
<dbReference type="SUPFAM" id="SSF55874">
    <property type="entry name" value="ATPase domain of HSP90 chaperone/DNA topoisomerase II/histidine kinase"/>
    <property type="match status" value="1"/>
</dbReference>
<dbReference type="PANTHER" id="PTHR34220:SF7">
    <property type="entry name" value="SENSOR HISTIDINE KINASE YPDA"/>
    <property type="match status" value="1"/>
</dbReference>
<dbReference type="SMART" id="SM00387">
    <property type="entry name" value="HATPase_c"/>
    <property type="match status" value="1"/>
</dbReference>
<feature type="domain" description="Histidine kinase/HSP90-like ATPase" evidence="1">
    <location>
        <begin position="8"/>
        <end position="119"/>
    </location>
</feature>
<dbReference type="PANTHER" id="PTHR34220">
    <property type="entry name" value="SENSOR HISTIDINE KINASE YPDA"/>
    <property type="match status" value="1"/>
</dbReference>
<dbReference type="InterPro" id="IPR003594">
    <property type="entry name" value="HATPase_dom"/>
</dbReference>
<comment type="caution">
    <text evidence="2">The sequence shown here is derived from an EMBL/GenBank/DDBJ whole genome shotgun (WGS) entry which is preliminary data.</text>
</comment>
<sequence length="128" mass="14115">MAYFSLGIPRFTLQPLVENAIFHGIEPKGGAGTVRLEAHQEDEKTVVLTITDDGVGMDEKAINEIFGNTGSPAKGMFREIGIRNVAKRIEYTYGEGYTLSLESKVGSYTKAILRLPKLTKEGKPWQPN</sequence>
<evidence type="ECO:0000259" key="1">
    <source>
        <dbReference type="SMART" id="SM00387"/>
    </source>
</evidence>
<evidence type="ECO:0000313" key="2">
    <source>
        <dbReference type="EMBL" id="MPM58094.1"/>
    </source>
</evidence>
<dbReference type="InterPro" id="IPR036890">
    <property type="entry name" value="HATPase_C_sf"/>
</dbReference>
<dbReference type="EMBL" id="VSSQ01016593">
    <property type="protein sequence ID" value="MPM58094.1"/>
    <property type="molecule type" value="Genomic_DNA"/>
</dbReference>
<organism evidence="2">
    <name type="scientific">bioreactor metagenome</name>
    <dbReference type="NCBI Taxonomy" id="1076179"/>
    <lineage>
        <taxon>unclassified sequences</taxon>
        <taxon>metagenomes</taxon>
        <taxon>ecological metagenomes</taxon>
    </lineage>
</organism>
<gene>
    <name evidence="2" type="ORF">SDC9_104923</name>
</gene>
<name>A0A645B8T1_9ZZZZ</name>
<accession>A0A645B8T1</accession>
<proteinExistence type="predicted"/>
<dbReference type="Pfam" id="PF02518">
    <property type="entry name" value="HATPase_c"/>
    <property type="match status" value="1"/>
</dbReference>